<dbReference type="InterPro" id="IPR008972">
    <property type="entry name" value="Cupredoxin"/>
</dbReference>
<organism evidence="4 5">
    <name type="scientific">Candidatus Nitronereus thalassa</name>
    <dbReference type="NCBI Taxonomy" id="3020898"/>
    <lineage>
        <taxon>Bacteria</taxon>
        <taxon>Pseudomonadati</taxon>
        <taxon>Nitrospirota</taxon>
        <taxon>Nitrospiria</taxon>
        <taxon>Nitrospirales</taxon>
        <taxon>Nitrospiraceae</taxon>
        <taxon>Candidatus Nitronereus</taxon>
    </lineage>
</organism>
<reference evidence="4 5" key="1">
    <citation type="journal article" date="2023" name="ISME J.">
        <title>Cultivation and genomic characterization of novel and ubiquitous marine nitrite-oxidizing bacteria from the Nitrospirales.</title>
        <authorList>
            <person name="Mueller A.J."/>
            <person name="Daebeler A."/>
            <person name="Herbold C.W."/>
            <person name="Kirkegaard R.H."/>
            <person name="Daims H."/>
        </authorList>
    </citation>
    <scope>NUCLEOTIDE SEQUENCE [LARGE SCALE GENOMIC DNA]</scope>
    <source>
        <strain evidence="4 5">EB</strain>
    </source>
</reference>
<sequence>MNDQMFKKLWGLRLSLLVMLLIGLSGIGLHAKAKGPTHQISVTATDFKFMPNIWTLQSGQPVSITFMNHGVQEHEWVLLKQGAEVVLPFDDDDESKVYWEIESGPGATKEGRFVVPAQPGSYTIVCGKPRHIERGMKATLLVE</sequence>
<dbReference type="PANTHER" id="PTHR38439:SF3">
    <property type="entry name" value="COPPER-RESISTANT CUPROPROTEIN COPI"/>
    <property type="match status" value="1"/>
</dbReference>
<dbReference type="EMBL" id="JAQOUE010000001">
    <property type="protein sequence ID" value="MDT7041042.1"/>
    <property type="molecule type" value="Genomic_DNA"/>
</dbReference>
<dbReference type="Gene3D" id="2.60.40.420">
    <property type="entry name" value="Cupredoxins - blue copper proteins"/>
    <property type="match status" value="1"/>
</dbReference>
<name>A0ABU3K3S5_9BACT</name>
<dbReference type="Pfam" id="PF13473">
    <property type="entry name" value="Cupredoxin_1"/>
    <property type="match status" value="1"/>
</dbReference>
<gene>
    <name evidence="4" type="ORF">PPG34_01690</name>
</gene>
<dbReference type="PROSITE" id="PS00079">
    <property type="entry name" value="MULTICOPPER_OXIDASE1"/>
    <property type="match status" value="1"/>
</dbReference>
<evidence type="ECO:0000256" key="2">
    <source>
        <dbReference type="ARBA" id="ARBA00023008"/>
    </source>
</evidence>
<evidence type="ECO:0000256" key="1">
    <source>
        <dbReference type="ARBA" id="ARBA00022723"/>
    </source>
</evidence>
<dbReference type="InterPro" id="IPR050845">
    <property type="entry name" value="Cu-binding_ET"/>
</dbReference>
<keyword evidence="2" id="KW-0186">Copper</keyword>
<proteinExistence type="predicted"/>
<evidence type="ECO:0000313" key="4">
    <source>
        <dbReference type="EMBL" id="MDT7041042.1"/>
    </source>
</evidence>
<evidence type="ECO:0000259" key="3">
    <source>
        <dbReference type="Pfam" id="PF13473"/>
    </source>
</evidence>
<keyword evidence="5" id="KW-1185">Reference proteome</keyword>
<dbReference type="InterPro" id="IPR033138">
    <property type="entry name" value="Cu_oxidase_CS"/>
</dbReference>
<comment type="caution">
    <text evidence="4">The sequence shown here is derived from an EMBL/GenBank/DDBJ whole genome shotgun (WGS) entry which is preliminary data.</text>
</comment>
<feature type="domain" description="EfeO-type cupredoxin-like" evidence="3">
    <location>
        <begin position="25"/>
        <end position="91"/>
    </location>
</feature>
<dbReference type="PANTHER" id="PTHR38439">
    <property type="entry name" value="AURACYANIN-B"/>
    <property type="match status" value="1"/>
</dbReference>
<dbReference type="SUPFAM" id="SSF49503">
    <property type="entry name" value="Cupredoxins"/>
    <property type="match status" value="1"/>
</dbReference>
<protein>
    <submittedName>
        <fullName evidence="4">Cupredoxin domain-containing protein</fullName>
    </submittedName>
</protein>
<evidence type="ECO:0000313" key="5">
    <source>
        <dbReference type="Proteomes" id="UP001250932"/>
    </source>
</evidence>
<accession>A0ABU3K3S5</accession>
<keyword evidence="1" id="KW-0479">Metal-binding</keyword>
<dbReference type="RefSeq" id="WP_313831401.1">
    <property type="nucleotide sequence ID" value="NZ_JAQOUE010000001.1"/>
</dbReference>
<dbReference type="InterPro" id="IPR028096">
    <property type="entry name" value="EfeO_Cupredoxin"/>
</dbReference>
<dbReference type="Proteomes" id="UP001250932">
    <property type="component" value="Unassembled WGS sequence"/>
</dbReference>